<evidence type="ECO:0000313" key="6">
    <source>
        <dbReference type="Proteomes" id="UP000010473"/>
    </source>
</evidence>
<dbReference type="HOGENOM" id="CLU_012153_0_0_3"/>
<evidence type="ECO:0000313" key="5">
    <source>
        <dbReference type="EMBL" id="AFZ37518.1"/>
    </source>
</evidence>
<name>K9XYA4_STAC7</name>
<dbReference type="CDD" id="cd02933">
    <property type="entry name" value="OYE_like_FMN"/>
    <property type="match status" value="1"/>
</dbReference>
<dbReference type="Pfam" id="PF00724">
    <property type="entry name" value="Oxidored_FMN"/>
    <property type="match status" value="1"/>
</dbReference>
<dbReference type="PANTHER" id="PTHR22893:SF91">
    <property type="entry name" value="NADPH DEHYDROGENASE 2-RELATED"/>
    <property type="match status" value="1"/>
</dbReference>
<evidence type="ECO:0000259" key="4">
    <source>
        <dbReference type="Pfam" id="PF00724"/>
    </source>
</evidence>
<keyword evidence="6" id="KW-1185">Reference proteome</keyword>
<keyword evidence="3 5" id="KW-0560">Oxidoreductase</keyword>
<comment type="cofactor">
    <cofactor evidence="1">
        <name>FMN</name>
        <dbReference type="ChEBI" id="CHEBI:58210"/>
    </cofactor>
</comment>
<dbReference type="SUPFAM" id="SSF51395">
    <property type="entry name" value="FMN-linked oxidoreductases"/>
    <property type="match status" value="1"/>
</dbReference>
<dbReference type="RefSeq" id="WP_015195176.1">
    <property type="nucleotide sequence ID" value="NC_019748.1"/>
</dbReference>
<dbReference type="InterPro" id="IPR045247">
    <property type="entry name" value="Oye-like"/>
</dbReference>
<proteinExistence type="inferred from homology"/>
<reference evidence="6" key="1">
    <citation type="journal article" date="2013" name="Proc. Natl. Acad. Sci. U.S.A.">
        <title>Improving the coverage of the cyanobacterial phylum using diversity-driven genome sequencing.</title>
        <authorList>
            <person name="Shih P.M."/>
            <person name="Wu D."/>
            <person name="Latifi A."/>
            <person name="Axen S.D."/>
            <person name="Fewer D.P."/>
            <person name="Talla E."/>
            <person name="Calteau A."/>
            <person name="Cai F."/>
            <person name="Tandeau de Marsac N."/>
            <person name="Rippka R."/>
            <person name="Herdman M."/>
            <person name="Sivonen K."/>
            <person name="Coursin T."/>
            <person name="Laurent T."/>
            <person name="Goodwin L."/>
            <person name="Nolan M."/>
            <person name="Davenport K.W."/>
            <person name="Han C.S."/>
            <person name="Rubin E.M."/>
            <person name="Eisen J.A."/>
            <person name="Woyke T."/>
            <person name="Gugger M."/>
            <person name="Kerfeld C.A."/>
        </authorList>
    </citation>
    <scope>NUCLEOTIDE SEQUENCE [LARGE SCALE GENOMIC DNA]</scope>
    <source>
        <strain evidence="6">ATCC 29371 / PCC 7437</strain>
    </source>
</reference>
<protein>
    <submittedName>
        <fullName evidence="5">12-oxophytodienoate reductase</fullName>
        <ecNumber evidence="5">1.3.1.42</ecNumber>
    </submittedName>
</protein>
<dbReference type="GO" id="GO:0005829">
    <property type="term" value="C:cytosol"/>
    <property type="evidence" value="ECO:0007669"/>
    <property type="project" value="UniProtKB-ARBA"/>
</dbReference>
<dbReference type="GO" id="GO:0010181">
    <property type="term" value="F:FMN binding"/>
    <property type="evidence" value="ECO:0007669"/>
    <property type="project" value="InterPro"/>
</dbReference>
<dbReference type="EMBL" id="CP003653">
    <property type="protein sequence ID" value="AFZ37518.1"/>
    <property type="molecule type" value="Genomic_DNA"/>
</dbReference>
<dbReference type="PATRIC" id="fig|111780.3.peg.4190"/>
<gene>
    <name evidence="5" type="ordered locus">Sta7437_4041</name>
</gene>
<dbReference type="eggNOG" id="COG1902">
    <property type="taxonomic scope" value="Bacteria"/>
</dbReference>
<dbReference type="KEGG" id="scs:Sta7437_4041"/>
<evidence type="ECO:0000256" key="3">
    <source>
        <dbReference type="ARBA" id="ARBA00023002"/>
    </source>
</evidence>
<dbReference type="FunFam" id="3.20.20.70:FF:000059">
    <property type="entry name" value="N-ethylmaleimide reductase, FMN-linked"/>
    <property type="match status" value="1"/>
</dbReference>
<dbReference type="Proteomes" id="UP000010473">
    <property type="component" value="Chromosome"/>
</dbReference>
<accession>K9XYA4</accession>
<organism evidence="5 6">
    <name type="scientific">Stanieria cyanosphaera (strain ATCC 29371 / PCC 7437)</name>
    <dbReference type="NCBI Taxonomy" id="111780"/>
    <lineage>
        <taxon>Bacteria</taxon>
        <taxon>Bacillati</taxon>
        <taxon>Cyanobacteriota</taxon>
        <taxon>Cyanophyceae</taxon>
        <taxon>Pleurocapsales</taxon>
        <taxon>Dermocarpellaceae</taxon>
        <taxon>Stanieria</taxon>
    </lineage>
</organism>
<sequence>MPISTNSPHLLSYFKLGDLALKNRIAMAPLTRSRAGKERLPNDLMAEYYVQRASAGLIITEATTISPQANGWQHTPGIYTDEQTQAWQKIVDAVHAQGTPIFLQLWHCGRASHSSFQENNQLPVAPSAIAIQGEGIHTPKGKQNHEIPRALETEEIPNIVEDYRRAAERAKIAGFDGVEIHAANGYLIDEFLQSKTNHRSDRYGGSLENRYRFLQEIVESILTVWSSDRVAVRLSPNGNYNDMGSPDFRETFLYVAKQLNSYGLAYLHLVDGLAFGFHEQGEPMTLAEFRSVFDAPLMGNCGYSQETAETAIEEGNADLIAFGRPFISNPDLVERFANNWELNPPAEQNIWYSFDSEGYTDFPFYPEAQAV</sequence>
<dbReference type="OrthoDB" id="9772736at2"/>
<dbReference type="GO" id="GO:0016629">
    <property type="term" value="F:12-oxophytodienoate reductase activity"/>
    <property type="evidence" value="ECO:0007669"/>
    <property type="project" value="UniProtKB-EC"/>
</dbReference>
<feature type="domain" description="NADH:flavin oxidoreductase/NADH oxidase N-terminal" evidence="4">
    <location>
        <begin position="14"/>
        <end position="342"/>
    </location>
</feature>
<dbReference type="STRING" id="111780.Sta7437_4041"/>
<comment type="similarity">
    <text evidence="2">Belongs to the NADH:flavin oxidoreductase/NADH oxidase family.</text>
</comment>
<dbReference type="InterPro" id="IPR001155">
    <property type="entry name" value="OxRdtase_FMN_N"/>
</dbReference>
<dbReference type="Gene3D" id="3.20.20.70">
    <property type="entry name" value="Aldolase class I"/>
    <property type="match status" value="1"/>
</dbReference>
<dbReference type="InterPro" id="IPR013785">
    <property type="entry name" value="Aldolase_TIM"/>
</dbReference>
<evidence type="ECO:0000256" key="2">
    <source>
        <dbReference type="ARBA" id="ARBA00005979"/>
    </source>
</evidence>
<dbReference type="EC" id="1.3.1.42" evidence="5"/>
<evidence type="ECO:0000256" key="1">
    <source>
        <dbReference type="ARBA" id="ARBA00001917"/>
    </source>
</evidence>
<dbReference type="PANTHER" id="PTHR22893">
    <property type="entry name" value="NADH OXIDOREDUCTASE-RELATED"/>
    <property type="match status" value="1"/>
</dbReference>
<dbReference type="AlphaFoldDB" id="K9XYA4"/>